<name>A0A809RUT0_9PROT</name>
<dbReference type="KEGG" id="ddz:DSYM_08660"/>
<accession>A0A809RUT0</accession>
<dbReference type="AlphaFoldDB" id="A0A809RUT0"/>
<sequence length="165" mass="17639">MNATKGIWKLLAAAGLALGLAAGGSLAADAHRHEHDHGAAPARLELNNGKKWETDAPLRQGMENIRGAMEAARHGIHDKKYSAAQYGALAKKVNGEVNGIVANCKLEPKADAQLHLVIADVLEGVEAMEGKAKKVKRRAGAERVLGALEKYAAHFDHPGWQPVRH</sequence>
<reference evidence="2" key="1">
    <citation type="journal article" name="DNA Res.">
        <title>The physiological potential of anammox bacteria as revealed by their core genome structure.</title>
        <authorList>
            <person name="Okubo T."/>
            <person name="Toyoda A."/>
            <person name="Fukuhara K."/>
            <person name="Uchiyama I."/>
            <person name="Harigaya Y."/>
            <person name="Kuroiwa M."/>
            <person name="Suzuki T."/>
            <person name="Murakami Y."/>
            <person name="Suwa Y."/>
            <person name="Takami H."/>
        </authorList>
    </citation>
    <scope>NUCLEOTIDE SEQUENCE</scope>
    <source>
        <strain evidence="2">317325-3</strain>
    </source>
</reference>
<feature type="chain" id="PRO_5035224340" description="DnrO protein" evidence="1">
    <location>
        <begin position="28"/>
        <end position="165"/>
    </location>
</feature>
<protein>
    <recommendedName>
        <fullName evidence="4">DnrO protein</fullName>
    </recommendedName>
</protein>
<evidence type="ECO:0008006" key="4">
    <source>
        <dbReference type="Google" id="ProtNLM"/>
    </source>
</evidence>
<dbReference type="Proteomes" id="UP000662914">
    <property type="component" value="Chromosome"/>
</dbReference>
<proteinExistence type="predicted"/>
<feature type="signal peptide" evidence="1">
    <location>
        <begin position="1"/>
        <end position="27"/>
    </location>
</feature>
<organism evidence="2 3">
    <name type="scientific">Candidatus Desulfobacillus denitrificans</name>
    <dbReference type="NCBI Taxonomy" id="2608985"/>
    <lineage>
        <taxon>Bacteria</taxon>
        <taxon>Pseudomonadati</taxon>
        <taxon>Pseudomonadota</taxon>
        <taxon>Betaproteobacteria</taxon>
        <taxon>Candidatus Desulfobacillus</taxon>
    </lineage>
</organism>
<dbReference type="EMBL" id="AP021857">
    <property type="protein sequence ID" value="BBO20167.1"/>
    <property type="molecule type" value="Genomic_DNA"/>
</dbReference>
<evidence type="ECO:0000256" key="1">
    <source>
        <dbReference type="SAM" id="SignalP"/>
    </source>
</evidence>
<gene>
    <name evidence="2" type="ORF">DSYM_08660</name>
</gene>
<keyword evidence="1" id="KW-0732">Signal</keyword>
<evidence type="ECO:0000313" key="3">
    <source>
        <dbReference type="Proteomes" id="UP000662914"/>
    </source>
</evidence>
<evidence type="ECO:0000313" key="2">
    <source>
        <dbReference type="EMBL" id="BBO20167.1"/>
    </source>
</evidence>